<evidence type="ECO:0000256" key="1">
    <source>
        <dbReference type="SAM" id="MobiDB-lite"/>
    </source>
</evidence>
<feature type="compositionally biased region" description="Low complexity" evidence="1">
    <location>
        <begin position="47"/>
        <end position="57"/>
    </location>
</feature>
<feature type="compositionally biased region" description="Acidic residues" evidence="1">
    <location>
        <begin position="16"/>
        <end position="28"/>
    </location>
</feature>
<protein>
    <submittedName>
        <fullName evidence="2">Uncharacterized protein</fullName>
    </submittedName>
</protein>
<accession>A0AAW0AZV7</accession>
<evidence type="ECO:0000313" key="2">
    <source>
        <dbReference type="EMBL" id="KAK7019231.1"/>
    </source>
</evidence>
<evidence type="ECO:0000313" key="3">
    <source>
        <dbReference type="Proteomes" id="UP001383192"/>
    </source>
</evidence>
<proteinExistence type="predicted"/>
<feature type="compositionally biased region" description="Polar residues" evidence="1">
    <location>
        <begin position="58"/>
        <end position="75"/>
    </location>
</feature>
<comment type="caution">
    <text evidence="2">The sequence shown here is derived from an EMBL/GenBank/DDBJ whole genome shotgun (WGS) entry which is preliminary data.</text>
</comment>
<dbReference type="Proteomes" id="UP001383192">
    <property type="component" value="Unassembled WGS sequence"/>
</dbReference>
<organism evidence="2 3">
    <name type="scientific">Paramarasmius palmivorus</name>
    <dbReference type="NCBI Taxonomy" id="297713"/>
    <lineage>
        <taxon>Eukaryota</taxon>
        <taxon>Fungi</taxon>
        <taxon>Dikarya</taxon>
        <taxon>Basidiomycota</taxon>
        <taxon>Agaricomycotina</taxon>
        <taxon>Agaricomycetes</taxon>
        <taxon>Agaricomycetidae</taxon>
        <taxon>Agaricales</taxon>
        <taxon>Marasmiineae</taxon>
        <taxon>Marasmiaceae</taxon>
        <taxon>Paramarasmius</taxon>
    </lineage>
</organism>
<keyword evidence="3" id="KW-1185">Reference proteome</keyword>
<dbReference type="EMBL" id="JAYKXP010000212">
    <property type="protein sequence ID" value="KAK7019231.1"/>
    <property type="molecule type" value="Genomic_DNA"/>
</dbReference>
<feature type="region of interest" description="Disordered" evidence="1">
    <location>
        <begin position="1"/>
        <end position="107"/>
    </location>
</feature>
<feature type="compositionally biased region" description="Pro residues" evidence="1">
    <location>
        <begin position="77"/>
        <end position="98"/>
    </location>
</feature>
<feature type="compositionally biased region" description="Basic and acidic residues" evidence="1">
    <location>
        <begin position="1"/>
        <end position="10"/>
    </location>
</feature>
<gene>
    <name evidence="2" type="ORF">VNI00_018131</name>
</gene>
<sequence length="232" mass="25256">MEELYEERTRTSSSQPDDDSMYDDPDVDELIRQVESPVQTPDRSSRSSRGSYTPSKSTASQGPRSTASHPRSSPRSPKAPTPTFPPRLTPAPSQPPQTPQKKSKNKPAGGYVVLFGKGGVSGVFQDWALGAGPVATGAKGVIVQGYHTYDEARKAWSGIENSGLLAYISHPSHENDWFVILVGAEPGICQRDGLLNRIGIQHLEHIQAKDILIARTQEEAKAMFKGPTHAQR</sequence>
<reference evidence="2 3" key="1">
    <citation type="submission" date="2024-01" db="EMBL/GenBank/DDBJ databases">
        <title>A draft genome for a cacao thread blight-causing isolate of Paramarasmius palmivorus.</title>
        <authorList>
            <person name="Baruah I.K."/>
            <person name="Bukari Y."/>
            <person name="Amoako-Attah I."/>
            <person name="Meinhardt L.W."/>
            <person name="Bailey B.A."/>
            <person name="Cohen S.P."/>
        </authorList>
    </citation>
    <scope>NUCLEOTIDE SEQUENCE [LARGE SCALE GENOMIC DNA]</scope>
    <source>
        <strain evidence="2 3">GH-12</strain>
    </source>
</reference>
<dbReference type="AlphaFoldDB" id="A0AAW0AZV7"/>
<name>A0AAW0AZV7_9AGAR</name>